<dbReference type="GO" id="GO:0018169">
    <property type="term" value="F:ribosomal S6-glutamic acid ligase activity"/>
    <property type="evidence" value="ECO:0007669"/>
    <property type="project" value="TreeGrafter"/>
</dbReference>
<dbReference type="Gene3D" id="3.40.630.30">
    <property type="match status" value="1"/>
</dbReference>
<keyword evidence="1" id="KW-0547">Nucleotide-binding</keyword>
<dbReference type="GO" id="GO:0005737">
    <property type="term" value="C:cytoplasm"/>
    <property type="evidence" value="ECO:0007669"/>
    <property type="project" value="TreeGrafter"/>
</dbReference>
<dbReference type="AlphaFoldDB" id="A0A4R4RBY2"/>
<dbReference type="PANTHER" id="PTHR21621:SF0">
    <property type="entry name" value="BETA-CITRYLGLUTAMATE SYNTHASE B-RELATED"/>
    <property type="match status" value="1"/>
</dbReference>
<evidence type="ECO:0000259" key="3">
    <source>
        <dbReference type="PROSITE" id="PS51186"/>
    </source>
</evidence>
<name>A0A4R4RBY2_9ACTN</name>
<organism evidence="4 5">
    <name type="scientific">Jiangella ureilytica</name>
    <dbReference type="NCBI Taxonomy" id="2530374"/>
    <lineage>
        <taxon>Bacteria</taxon>
        <taxon>Bacillati</taxon>
        <taxon>Actinomycetota</taxon>
        <taxon>Actinomycetes</taxon>
        <taxon>Jiangellales</taxon>
        <taxon>Jiangellaceae</taxon>
        <taxon>Jiangella</taxon>
    </lineage>
</organism>
<dbReference type="PROSITE" id="PS51186">
    <property type="entry name" value="GNAT"/>
    <property type="match status" value="1"/>
</dbReference>
<dbReference type="InterPro" id="IPR000182">
    <property type="entry name" value="GNAT_dom"/>
</dbReference>
<keyword evidence="1" id="KW-0067">ATP-binding</keyword>
<dbReference type="InterPro" id="IPR016181">
    <property type="entry name" value="Acyl_CoA_acyltransferase"/>
</dbReference>
<dbReference type="GO" id="GO:0009432">
    <property type="term" value="P:SOS response"/>
    <property type="evidence" value="ECO:0007669"/>
    <property type="project" value="TreeGrafter"/>
</dbReference>
<dbReference type="Pfam" id="PF08443">
    <property type="entry name" value="RimK"/>
    <property type="match status" value="1"/>
</dbReference>
<dbReference type="Proteomes" id="UP000295621">
    <property type="component" value="Unassembled WGS sequence"/>
</dbReference>
<dbReference type="SUPFAM" id="SSF55729">
    <property type="entry name" value="Acyl-CoA N-acyltransferases (Nat)"/>
    <property type="match status" value="1"/>
</dbReference>
<feature type="domain" description="ATP-grasp" evidence="2">
    <location>
        <begin position="303"/>
        <end position="546"/>
    </location>
</feature>
<dbReference type="InterPro" id="IPR013815">
    <property type="entry name" value="ATP_grasp_subdomain_1"/>
</dbReference>
<reference evidence="4 5" key="1">
    <citation type="submission" date="2019-02" db="EMBL/GenBank/DDBJ databases">
        <title>Draft genome sequences of novel Actinobacteria.</title>
        <authorList>
            <person name="Sahin N."/>
            <person name="Ay H."/>
            <person name="Saygin H."/>
        </authorList>
    </citation>
    <scope>NUCLEOTIDE SEQUENCE [LARGE SCALE GENOMIC DNA]</scope>
    <source>
        <strain evidence="4 5">KC603</strain>
    </source>
</reference>
<dbReference type="GO" id="GO:0046872">
    <property type="term" value="F:metal ion binding"/>
    <property type="evidence" value="ECO:0007669"/>
    <property type="project" value="InterPro"/>
</dbReference>
<dbReference type="Pfam" id="PF00583">
    <property type="entry name" value="Acetyltransf_1"/>
    <property type="match status" value="1"/>
</dbReference>
<dbReference type="EMBL" id="SMKL01000092">
    <property type="protein sequence ID" value="TDC46664.1"/>
    <property type="molecule type" value="Genomic_DNA"/>
</dbReference>
<dbReference type="Gene3D" id="3.30.470.20">
    <property type="entry name" value="ATP-grasp fold, B domain"/>
    <property type="match status" value="2"/>
</dbReference>
<feature type="domain" description="N-acetyltransferase" evidence="3">
    <location>
        <begin position="83"/>
        <end position="233"/>
    </location>
</feature>
<dbReference type="PROSITE" id="PS50975">
    <property type="entry name" value="ATP_GRASP"/>
    <property type="match status" value="1"/>
</dbReference>
<dbReference type="InterPro" id="IPR013651">
    <property type="entry name" value="ATP-grasp_RimK-type"/>
</dbReference>
<evidence type="ECO:0000259" key="2">
    <source>
        <dbReference type="PROSITE" id="PS50975"/>
    </source>
</evidence>
<gene>
    <name evidence="4" type="primary">ngg</name>
    <name evidence="4" type="ORF">E1212_26370</name>
</gene>
<keyword evidence="5" id="KW-1185">Reference proteome</keyword>
<evidence type="ECO:0000313" key="5">
    <source>
        <dbReference type="Proteomes" id="UP000295621"/>
    </source>
</evidence>
<sequence>MKRDVVVDLAWGRLVFAQTFEEPRHIIDLLRAEEEGRRDIAMYVADPHVLVSHAPGELFIDPSLTFRLELHRYRPRRNPVAGVFVRKMSELADADDINRLYSARGMVTGDVDLMWANQRTPTFTYLVAQDERTGTIVGTVTGVDHVRAFDDPDNGASLWSLAVDPQCTIPGVGEALVRVLAERYIGRGRDHLDLSVLHDNDPAIRLYIKLGFQRVPVFAVKRKNPINEPLFVAGPADAAALNPYATIIADEARRRGILVEITDAETGELRLSHGGRRILTRESLSELTTAVAMSRCDDKQLTRRIFQRAGLSVPRGVAASSPEADAAFLAEVGEVVVKPVRGEQGRGITVGVSSPEALATAVELARTHCPDVLIEECVDGDDLRIVVIGHEVVAAAVRRPATVYGTGRHTVAELIDAHSRRRSAATGGESRVPVDDTTVATVRAAGYGMDDVLPDGVALRVRRTANLHTGGTIHDVTAILHPALEEAAVAASRAIDIPVTGLDLIVPSPQESEYVLIEANERPGLANHEPQPTAARFVDLLFPATRTTPRAWQPPSAPR</sequence>
<dbReference type="SUPFAM" id="SSF56059">
    <property type="entry name" value="Glutathione synthetase ATP-binding domain-like"/>
    <property type="match status" value="1"/>
</dbReference>
<dbReference type="GO" id="GO:0005524">
    <property type="term" value="F:ATP binding"/>
    <property type="evidence" value="ECO:0007669"/>
    <property type="project" value="UniProtKB-UniRule"/>
</dbReference>
<dbReference type="NCBIfam" id="TIGR03103">
    <property type="entry name" value="trio_acet_GNAT"/>
    <property type="match status" value="1"/>
</dbReference>
<evidence type="ECO:0000313" key="4">
    <source>
        <dbReference type="EMBL" id="TDC46664.1"/>
    </source>
</evidence>
<dbReference type="InterPro" id="IPR017534">
    <property type="entry name" value="GNAT-acetyltransferase"/>
</dbReference>
<proteinExistence type="predicted"/>
<protein>
    <submittedName>
        <fullName evidence="4">N-acetylglutaminylglutamine synthetase</fullName>
    </submittedName>
</protein>
<dbReference type="OrthoDB" id="9803907at2"/>
<evidence type="ECO:0000256" key="1">
    <source>
        <dbReference type="PROSITE-ProRule" id="PRU00409"/>
    </source>
</evidence>
<dbReference type="PANTHER" id="PTHR21621">
    <property type="entry name" value="RIBOSOMAL PROTEIN S6 MODIFICATION PROTEIN"/>
    <property type="match status" value="1"/>
</dbReference>
<accession>A0A4R4RBY2</accession>
<dbReference type="Gene3D" id="3.30.1490.20">
    <property type="entry name" value="ATP-grasp fold, A domain"/>
    <property type="match status" value="1"/>
</dbReference>
<dbReference type="GO" id="GO:0016747">
    <property type="term" value="F:acyltransferase activity, transferring groups other than amino-acyl groups"/>
    <property type="evidence" value="ECO:0007669"/>
    <property type="project" value="InterPro"/>
</dbReference>
<comment type="caution">
    <text evidence="4">The sequence shown here is derived from an EMBL/GenBank/DDBJ whole genome shotgun (WGS) entry which is preliminary data.</text>
</comment>
<dbReference type="InterPro" id="IPR011761">
    <property type="entry name" value="ATP-grasp"/>
</dbReference>